<dbReference type="Proteomes" id="UP000243739">
    <property type="component" value="Unassembled WGS sequence"/>
</dbReference>
<evidence type="ECO:0008006" key="4">
    <source>
        <dbReference type="Google" id="ProtNLM"/>
    </source>
</evidence>
<dbReference type="PIRSF" id="PIRSF018637">
    <property type="entry name" value="TrmK"/>
    <property type="match status" value="1"/>
</dbReference>
<dbReference type="Gene3D" id="1.10.287.1890">
    <property type="match status" value="1"/>
</dbReference>
<dbReference type="STRING" id="337097.BHF71_07540"/>
<dbReference type="InterPro" id="IPR006901">
    <property type="entry name" value="TrmK"/>
</dbReference>
<reference evidence="2 3" key="1">
    <citation type="submission" date="2016-09" db="EMBL/GenBank/DDBJ databases">
        <title>Draft genome sequence for the type strain of Vulcanibacillus modesticaldus BR, a strictly anaerobic, moderately thermophilic, and nitrate-reducing bacterium from deep sea-hydrothermal vents of the Mid-Atlantic Ridge.</title>
        <authorList>
            <person name="Abin C.A."/>
            <person name="Hollibaugh J.T."/>
        </authorList>
    </citation>
    <scope>NUCLEOTIDE SEQUENCE [LARGE SCALE GENOMIC DNA]</scope>
    <source>
        <strain evidence="2 3">BR</strain>
    </source>
</reference>
<dbReference type="PANTHER" id="PTHR38451">
    <property type="entry name" value="TRNA (ADENINE(22)-N(1))-METHYLTRANSFERASE"/>
    <property type="match status" value="1"/>
</dbReference>
<dbReference type="PANTHER" id="PTHR38451:SF1">
    <property type="entry name" value="TRNA (ADENINE(22)-N(1))-METHYLTRANSFERASE"/>
    <property type="match status" value="1"/>
</dbReference>
<dbReference type="Pfam" id="PF04816">
    <property type="entry name" value="TrmK"/>
    <property type="match status" value="1"/>
</dbReference>
<keyword evidence="1" id="KW-0175">Coiled coil</keyword>
<keyword evidence="3" id="KW-1185">Reference proteome</keyword>
<dbReference type="SUPFAM" id="SSF53335">
    <property type="entry name" value="S-adenosyl-L-methionine-dependent methyltransferases"/>
    <property type="match status" value="1"/>
</dbReference>
<evidence type="ECO:0000256" key="1">
    <source>
        <dbReference type="SAM" id="Coils"/>
    </source>
</evidence>
<dbReference type="AlphaFoldDB" id="A0A1D2YVI4"/>
<evidence type="ECO:0000313" key="3">
    <source>
        <dbReference type="Proteomes" id="UP000243739"/>
    </source>
</evidence>
<dbReference type="InterPro" id="IPR029063">
    <property type="entry name" value="SAM-dependent_MTases_sf"/>
</dbReference>
<sequence length="248" mass="28427">MNTIKLSKRLSKIADYVPDGKSFADVGSDHALLPSYLALEKKIPFAIAVEVNEGPFQAAKKQISNFKLERMIDVRKGDGLTVINQEEVDVIIIAGMGGALIVDILDKGKKKLATVERLILQPNVGENVVRKWLDQNMWDIKDEQILEENGKIYEIIVAEHRKGNIDPTYSSIPDRSKSELYRLGPVLWKEKSSILLKKWKIELKKVEYILQQLEKSQDEKEMRVKKQKMLQEKKWIMGVVRCLEKGKI</sequence>
<dbReference type="RefSeq" id="WP_069656395.1">
    <property type="nucleotide sequence ID" value="NZ_MIJF01000014.1"/>
</dbReference>
<organism evidence="2 3">
    <name type="scientific">Vulcanibacillus modesticaldus</name>
    <dbReference type="NCBI Taxonomy" id="337097"/>
    <lineage>
        <taxon>Bacteria</taxon>
        <taxon>Bacillati</taxon>
        <taxon>Bacillota</taxon>
        <taxon>Bacilli</taxon>
        <taxon>Bacillales</taxon>
        <taxon>Bacillaceae</taxon>
        <taxon>Vulcanibacillus</taxon>
    </lineage>
</organism>
<gene>
    <name evidence="2" type="ORF">BHF71_07540</name>
</gene>
<protein>
    <recommendedName>
        <fullName evidence="4">SAM-dependent methyltransferase</fullName>
    </recommendedName>
</protein>
<dbReference type="OrthoDB" id="5881184at2"/>
<accession>A0A1D2YVI4</accession>
<name>A0A1D2YVI4_9BACI</name>
<evidence type="ECO:0000313" key="2">
    <source>
        <dbReference type="EMBL" id="OEF99738.1"/>
    </source>
</evidence>
<comment type="caution">
    <text evidence="2">The sequence shown here is derived from an EMBL/GenBank/DDBJ whole genome shotgun (WGS) entry which is preliminary data.</text>
</comment>
<feature type="coiled-coil region" evidence="1">
    <location>
        <begin position="196"/>
        <end position="230"/>
    </location>
</feature>
<dbReference type="EMBL" id="MIJF01000014">
    <property type="protein sequence ID" value="OEF99738.1"/>
    <property type="molecule type" value="Genomic_DNA"/>
</dbReference>
<proteinExistence type="predicted"/>
<dbReference type="GO" id="GO:0160105">
    <property type="term" value="F:tRNA (adenine(22)-N1)-methyltransferase activity"/>
    <property type="evidence" value="ECO:0007669"/>
    <property type="project" value="InterPro"/>
</dbReference>
<dbReference type="Gene3D" id="3.40.50.150">
    <property type="entry name" value="Vaccinia Virus protein VP39"/>
    <property type="match status" value="1"/>
</dbReference>